<dbReference type="PANTHER" id="PTHR10109">
    <property type="entry name" value="MATRIX GLA PROTEIN"/>
    <property type="match status" value="1"/>
</dbReference>
<dbReference type="SMART" id="SM00069">
    <property type="entry name" value="GLA"/>
    <property type="match status" value="1"/>
</dbReference>
<evidence type="ECO:0000256" key="7">
    <source>
        <dbReference type="ARBA" id="ARBA00022553"/>
    </source>
</evidence>
<reference evidence="13" key="4">
    <citation type="submission" date="2025-08" db="UniProtKB">
        <authorList>
            <consortium name="Ensembl"/>
        </authorList>
    </citation>
    <scope>IDENTIFICATION</scope>
</reference>
<keyword evidence="10" id="KW-1015">Disulfide bond</keyword>
<comment type="subcellular location">
    <subcellularLocation>
        <location evidence="1">Secreted</location>
    </subcellularLocation>
</comment>
<evidence type="ECO:0000256" key="10">
    <source>
        <dbReference type="ARBA" id="ARBA00023157"/>
    </source>
</evidence>
<dbReference type="GO" id="GO:0001503">
    <property type="term" value="P:ossification"/>
    <property type="evidence" value="ECO:0007669"/>
    <property type="project" value="UniProtKB-KW"/>
</dbReference>
<proteinExistence type="inferred from homology"/>
<keyword evidence="6" id="KW-0964">Secreted</keyword>
<evidence type="ECO:0000256" key="9">
    <source>
        <dbReference type="ARBA" id="ARBA00022855"/>
    </source>
</evidence>
<comment type="similarity">
    <text evidence="2">Belongs to the osteocalcin/matrix Gla protein family.</text>
</comment>
<dbReference type="SUPFAM" id="SSF57630">
    <property type="entry name" value="GLA-domain"/>
    <property type="match status" value="1"/>
</dbReference>
<dbReference type="GO" id="GO:0031012">
    <property type="term" value="C:extracellular matrix"/>
    <property type="evidence" value="ECO:0007669"/>
    <property type="project" value="InterPro"/>
</dbReference>
<dbReference type="Pfam" id="PF25890">
    <property type="entry name" value="BGLAP_C"/>
    <property type="match status" value="1"/>
</dbReference>
<reference evidence="14" key="3">
    <citation type="journal article" date="2014" name="Nature">
        <title>Elephant shark genome provides unique insights into gnathostome evolution.</title>
        <authorList>
            <consortium name="International Elephant Shark Genome Sequencing Consortium"/>
            <person name="Venkatesh B."/>
            <person name="Lee A.P."/>
            <person name="Ravi V."/>
            <person name="Maurya A.K."/>
            <person name="Lian M.M."/>
            <person name="Swann J.B."/>
            <person name="Ohta Y."/>
            <person name="Flajnik M.F."/>
            <person name="Sutoh Y."/>
            <person name="Kasahara M."/>
            <person name="Hoon S."/>
            <person name="Gangu V."/>
            <person name="Roy S.W."/>
            <person name="Irimia M."/>
            <person name="Korzh V."/>
            <person name="Kondrychyn I."/>
            <person name="Lim Z.W."/>
            <person name="Tay B.H."/>
            <person name="Tohari S."/>
            <person name="Kong K.W."/>
            <person name="Ho S."/>
            <person name="Lorente-Galdos B."/>
            <person name="Quilez J."/>
            <person name="Marques-Bonet T."/>
            <person name="Raney B.J."/>
            <person name="Ingham P.W."/>
            <person name="Tay A."/>
            <person name="Hillier L.W."/>
            <person name="Minx P."/>
            <person name="Boehm T."/>
            <person name="Wilson R.K."/>
            <person name="Brenner S."/>
            <person name="Warren W.C."/>
        </authorList>
    </citation>
    <scope>NUCLEOTIDE SEQUENCE [LARGE SCALE GENOMIC DNA]</scope>
</reference>
<protein>
    <recommendedName>
        <fullName evidence="3">Matrix Gla protein</fullName>
    </recommendedName>
</protein>
<keyword evidence="5" id="KW-0301">Gamma-carboxyglutamic acid</keyword>
<dbReference type="GO" id="GO:0030154">
    <property type="term" value="P:cell differentiation"/>
    <property type="evidence" value="ECO:0007669"/>
    <property type="project" value="UniProtKB-KW"/>
</dbReference>
<dbReference type="InterPro" id="IPR035972">
    <property type="entry name" value="GLA-like_dom_SF"/>
</dbReference>
<reference evidence="13" key="5">
    <citation type="submission" date="2025-09" db="UniProtKB">
        <authorList>
            <consortium name="Ensembl"/>
        </authorList>
    </citation>
    <scope>IDENTIFICATION</scope>
</reference>
<keyword evidence="9" id="KW-0892">Osteogenesis</keyword>
<dbReference type="InParanoid" id="A0A4W3ICA1"/>
<accession>A0A4W3ICA1</accession>
<dbReference type="GO" id="GO:0051216">
    <property type="term" value="P:cartilage development"/>
    <property type="evidence" value="ECO:0007669"/>
    <property type="project" value="UniProtKB-KW"/>
</dbReference>
<reference evidence="14" key="2">
    <citation type="journal article" date="2007" name="PLoS Biol.">
        <title>Survey sequencing and comparative analysis of the elephant shark (Callorhinchus milii) genome.</title>
        <authorList>
            <person name="Venkatesh B."/>
            <person name="Kirkness E.F."/>
            <person name="Loh Y.H."/>
            <person name="Halpern A.L."/>
            <person name="Lee A.P."/>
            <person name="Johnson J."/>
            <person name="Dandona N."/>
            <person name="Viswanathan L.D."/>
            <person name="Tay A."/>
            <person name="Venter J.C."/>
            <person name="Strausberg R.L."/>
            <person name="Brenner S."/>
        </authorList>
    </citation>
    <scope>NUCLEOTIDE SEQUENCE [LARGE SCALE GENOMIC DNA]</scope>
</reference>
<evidence type="ECO:0000256" key="6">
    <source>
        <dbReference type="ARBA" id="ARBA00022525"/>
    </source>
</evidence>
<feature type="domain" description="Gla" evidence="12">
    <location>
        <begin position="87"/>
        <end position="133"/>
    </location>
</feature>
<gene>
    <name evidence="13" type="primary">LOC103189424</name>
</gene>
<evidence type="ECO:0000256" key="4">
    <source>
        <dbReference type="ARBA" id="ARBA00022473"/>
    </source>
</evidence>
<dbReference type="InterPro" id="IPR000294">
    <property type="entry name" value="GLA_domain"/>
</dbReference>
<evidence type="ECO:0000313" key="14">
    <source>
        <dbReference type="Proteomes" id="UP000314986"/>
    </source>
</evidence>
<keyword evidence="4" id="KW-0217">Developmental protein</keyword>
<evidence type="ECO:0000256" key="1">
    <source>
        <dbReference type="ARBA" id="ARBA00004613"/>
    </source>
</evidence>
<dbReference type="PANTHER" id="PTHR10109:SF0">
    <property type="entry name" value="MATRIX GLA PROTEIN"/>
    <property type="match status" value="1"/>
</dbReference>
<evidence type="ECO:0000256" key="2">
    <source>
        <dbReference type="ARBA" id="ARBA00008850"/>
    </source>
</evidence>
<dbReference type="GO" id="GO:0005576">
    <property type="term" value="C:extracellular region"/>
    <property type="evidence" value="ECO:0007669"/>
    <property type="project" value="UniProtKB-SubCell"/>
</dbReference>
<keyword evidence="14" id="KW-1185">Reference proteome</keyword>
<reference evidence="14" key="1">
    <citation type="journal article" date="2006" name="Science">
        <title>Ancient noncoding elements conserved in the human genome.</title>
        <authorList>
            <person name="Venkatesh B."/>
            <person name="Kirkness E.F."/>
            <person name="Loh Y.H."/>
            <person name="Halpern A.L."/>
            <person name="Lee A.P."/>
            <person name="Johnson J."/>
            <person name="Dandona N."/>
            <person name="Viswanathan L.D."/>
            <person name="Tay A."/>
            <person name="Venter J.C."/>
            <person name="Strausberg R.L."/>
            <person name="Brenner S."/>
        </authorList>
    </citation>
    <scope>NUCLEOTIDE SEQUENCE [LARGE SCALE GENOMIC DNA]</scope>
</reference>
<dbReference type="GO" id="GO:0005509">
    <property type="term" value="F:calcium ion binding"/>
    <property type="evidence" value="ECO:0007669"/>
    <property type="project" value="InterPro"/>
</dbReference>
<dbReference type="AlphaFoldDB" id="A0A4W3ICA1"/>
<dbReference type="PROSITE" id="PS50998">
    <property type="entry name" value="GLA_2"/>
    <property type="match status" value="1"/>
</dbReference>
<dbReference type="InterPro" id="IPR058704">
    <property type="entry name" value="BGLAP-like_C"/>
</dbReference>
<dbReference type="Proteomes" id="UP000314986">
    <property type="component" value="Unassembled WGS sequence"/>
</dbReference>
<evidence type="ECO:0000256" key="8">
    <source>
        <dbReference type="ARBA" id="ARBA00022782"/>
    </source>
</evidence>
<dbReference type="Ensembl" id="ENSCMIT00000028320.1">
    <property type="protein sequence ID" value="ENSCMIP00000027879.1"/>
    <property type="gene ID" value="ENSCMIG00000012130.1"/>
</dbReference>
<evidence type="ECO:0000256" key="11">
    <source>
        <dbReference type="ARBA" id="ARBA00023188"/>
    </source>
</evidence>
<keyword evidence="11" id="KW-0891">Chondrogenesis</keyword>
<evidence type="ECO:0000256" key="3">
    <source>
        <dbReference type="ARBA" id="ARBA00017145"/>
    </source>
</evidence>
<sequence>MLQHWALLCKYCHSILIPRSPVSLRNTGFADFNVTLNDSGKMRILLLLMLSVLTAICVADSSESNEIDEALFIKRRDANSFVRQAKRHSPWESSRDRFKTLRERNRERCEEYRPCDRLARQVGLKRAIGKFFRSGRQRFSGYRRLRAGRNRRLRKNNRNRRRRF</sequence>
<organism evidence="13 14">
    <name type="scientific">Callorhinchus milii</name>
    <name type="common">Ghost shark</name>
    <dbReference type="NCBI Taxonomy" id="7868"/>
    <lineage>
        <taxon>Eukaryota</taxon>
        <taxon>Metazoa</taxon>
        <taxon>Chordata</taxon>
        <taxon>Craniata</taxon>
        <taxon>Vertebrata</taxon>
        <taxon>Chondrichthyes</taxon>
        <taxon>Holocephali</taxon>
        <taxon>Chimaeriformes</taxon>
        <taxon>Callorhinchidae</taxon>
        <taxon>Callorhinchus</taxon>
    </lineage>
</organism>
<name>A0A4W3ICA1_CALMI</name>
<evidence type="ECO:0000259" key="12">
    <source>
        <dbReference type="PROSITE" id="PS50998"/>
    </source>
</evidence>
<dbReference type="OMA" id="RCEEYRP"/>
<keyword evidence="7" id="KW-0597">Phosphoprotein</keyword>
<keyword evidence="8" id="KW-0221">Differentiation</keyword>
<evidence type="ECO:0000256" key="5">
    <source>
        <dbReference type="ARBA" id="ARBA00022479"/>
    </source>
</evidence>
<evidence type="ECO:0000313" key="13">
    <source>
        <dbReference type="Ensembl" id="ENSCMIP00000027879.1"/>
    </source>
</evidence>
<dbReference type="InterPro" id="IPR027118">
    <property type="entry name" value="MGP"/>
</dbReference>